<feature type="chain" id="PRO_5035771284" description="Secreted protein" evidence="1">
    <location>
        <begin position="23"/>
        <end position="64"/>
    </location>
</feature>
<comment type="caution">
    <text evidence="2">The sequence shown here is derived from an EMBL/GenBank/DDBJ whole genome shotgun (WGS) entry which is preliminary data.</text>
</comment>
<dbReference type="Proteomes" id="UP000822688">
    <property type="component" value="Chromosome 12"/>
</dbReference>
<gene>
    <name evidence="2" type="ORF">KC19_12G116800</name>
</gene>
<dbReference type="EMBL" id="CM026433">
    <property type="protein sequence ID" value="KAG0554765.1"/>
    <property type="molecule type" value="Genomic_DNA"/>
</dbReference>
<protein>
    <recommendedName>
        <fullName evidence="4">Secreted protein</fullName>
    </recommendedName>
</protein>
<evidence type="ECO:0008006" key="4">
    <source>
        <dbReference type="Google" id="ProtNLM"/>
    </source>
</evidence>
<sequence>MWGCYVFCSFLLFLVFLFMCCCRVSEHVRSAHHAELDRVSVICSSTMGLNRDDGLVCVWLCWAW</sequence>
<dbReference type="AlphaFoldDB" id="A0A8T0G7E3"/>
<organism evidence="2 3">
    <name type="scientific">Ceratodon purpureus</name>
    <name type="common">Fire moss</name>
    <name type="synonym">Dicranum purpureum</name>
    <dbReference type="NCBI Taxonomy" id="3225"/>
    <lineage>
        <taxon>Eukaryota</taxon>
        <taxon>Viridiplantae</taxon>
        <taxon>Streptophyta</taxon>
        <taxon>Embryophyta</taxon>
        <taxon>Bryophyta</taxon>
        <taxon>Bryophytina</taxon>
        <taxon>Bryopsida</taxon>
        <taxon>Dicranidae</taxon>
        <taxon>Pseudoditrichales</taxon>
        <taxon>Ditrichaceae</taxon>
        <taxon>Ceratodon</taxon>
    </lineage>
</organism>
<evidence type="ECO:0000256" key="1">
    <source>
        <dbReference type="SAM" id="SignalP"/>
    </source>
</evidence>
<evidence type="ECO:0000313" key="2">
    <source>
        <dbReference type="EMBL" id="KAG0554765.1"/>
    </source>
</evidence>
<evidence type="ECO:0000313" key="3">
    <source>
        <dbReference type="Proteomes" id="UP000822688"/>
    </source>
</evidence>
<keyword evidence="1" id="KW-0732">Signal</keyword>
<feature type="signal peptide" evidence="1">
    <location>
        <begin position="1"/>
        <end position="22"/>
    </location>
</feature>
<proteinExistence type="predicted"/>
<name>A0A8T0G7E3_CERPU</name>
<accession>A0A8T0G7E3</accession>
<keyword evidence="3" id="KW-1185">Reference proteome</keyword>
<reference evidence="2" key="1">
    <citation type="submission" date="2020-06" db="EMBL/GenBank/DDBJ databases">
        <title>WGS assembly of Ceratodon purpureus strain R40.</title>
        <authorList>
            <person name="Carey S.B."/>
            <person name="Jenkins J."/>
            <person name="Shu S."/>
            <person name="Lovell J.T."/>
            <person name="Sreedasyam A."/>
            <person name="Maumus F."/>
            <person name="Tiley G.P."/>
            <person name="Fernandez-Pozo N."/>
            <person name="Barry K."/>
            <person name="Chen C."/>
            <person name="Wang M."/>
            <person name="Lipzen A."/>
            <person name="Daum C."/>
            <person name="Saski C.A."/>
            <person name="Payton A.C."/>
            <person name="Mcbreen J.C."/>
            <person name="Conrad R.E."/>
            <person name="Kollar L.M."/>
            <person name="Olsson S."/>
            <person name="Huttunen S."/>
            <person name="Landis J.B."/>
            <person name="Wickett N.J."/>
            <person name="Johnson M.G."/>
            <person name="Rensing S.A."/>
            <person name="Grimwood J."/>
            <person name="Schmutz J."/>
            <person name="Mcdaniel S.F."/>
        </authorList>
    </citation>
    <scope>NUCLEOTIDE SEQUENCE</scope>
    <source>
        <strain evidence="2">R40</strain>
    </source>
</reference>